<gene>
    <name evidence="2" type="ORF">FXN65_25135</name>
</gene>
<dbReference type="RefSeq" id="WP_151137516.1">
    <property type="nucleotide sequence ID" value="NZ_CP043311.1"/>
</dbReference>
<dbReference type="InterPro" id="IPR001433">
    <property type="entry name" value="OxRdtase_FAD/NAD-bd"/>
</dbReference>
<dbReference type="SUPFAM" id="SSF52343">
    <property type="entry name" value="Ferredoxin reductase-like, C-terminal NADP-linked domain"/>
    <property type="match status" value="1"/>
</dbReference>
<dbReference type="GO" id="GO:0016491">
    <property type="term" value="F:oxidoreductase activity"/>
    <property type="evidence" value="ECO:0007669"/>
    <property type="project" value="InterPro"/>
</dbReference>
<dbReference type="CDD" id="cd00207">
    <property type="entry name" value="fer2"/>
    <property type="match status" value="1"/>
</dbReference>
<reference evidence="2 3" key="1">
    <citation type="submission" date="2019-08" db="EMBL/GenBank/DDBJ databases">
        <title>Whole-genome Sequencing of e-waste polymer degrading bacterium Pseudomonas sp. strain PE08.</title>
        <authorList>
            <person name="Kirdat K."/>
            <person name="Debbarma P."/>
            <person name="Narawade N."/>
            <person name="Suyal D."/>
            <person name="Thorat V."/>
            <person name="Shouche Y."/>
            <person name="Goel R."/>
            <person name="Yadav A."/>
        </authorList>
    </citation>
    <scope>NUCLEOTIDE SEQUENCE [LARGE SCALE GENOMIC DNA]</scope>
    <source>
        <strain evidence="2 3">PE08</strain>
    </source>
</reference>
<dbReference type="InterPro" id="IPR039261">
    <property type="entry name" value="FNR_nucleotide-bd"/>
</dbReference>
<keyword evidence="3" id="KW-1185">Reference proteome</keyword>
<dbReference type="PANTHER" id="PTHR47354">
    <property type="entry name" value="NADH OXIDOREDUCTASE HCR"/>
    <property type="match status" value="1"/>
</dbReference>
<dbReference type="AlphaFoldDB" id="A0A5J6QRS1"/>
<dbReference type="EMBL" id="CP043311">
    <property type="protein sequence ID" value="QEY65180.1"/>
    <property type="molecule type" value="Genomic_DNA"/>
</dbReference>
<proteinExistence type="predicted"/>
<dbReference type="InterPro" id="IPR036010">
    <property type="entry name" value="2Fe-2S_ferredoxin-like_sf"/>
</dbReference>
<accession>A0A5J6QRS1</accession>
<dbReference type="Gene3D" id="2.40.30.10">
    <property type="entry name" value="Translation factors"/>
    <property type="match status" value="1"/>
</dbReference>
<dbReference type="KEGG" id="plal:FXN65_25135"/>
<dbReference type="PROSITE" id="PS00197">
    <property type="entry name" value="2FE2S_FER_1"/>
    <property type="match status" value="1"/>
</dbReference>
<dbReference type="InterPro" id="IPR006058">
    <property type="entry name" value="2Fe2S_fd_BS"/>
</dbReference>
<dbReference type="Proteomes" id="UP000327179">
    <property type="component" value="Chromosome"/>
</dbReference>
<name>A0A5J6QRS1_9GAMM</name>
<dbReference type="PRINTS" id="PR00406">
    <property type="entry name" value="CYTB5RDTASE"/>
</dbReference>
<dbReference type="Pfam" id="PF00175">
    <property type="entry name" value="NAD_binding_1"/>
    <property type="match status" value="1"/>
</dbReference>
<dbReference type="PROSITE" id="PS51384">
    <property type="entry name" value="FAD_FR"/>
    <property type="match status" value="1"/>
</dbReference>
<dbReference type="Pfam" id="PF00111">
    <property type="entry name" value="Fer2"/>
    <property type="match status" value="1"/>
</dbReference>
<organism evidence="2 3">
    <name type="scientific">Metapseudomonas lalkuanensis</name>
    <dbReference type="NCBI Taxonomy" id="2604832"/>
    <lineage>
        <taxon>Bacteria</taxon>
        <taxon>Pseudomonadati</taxon>
        <taxon>Pseudomonadota</taxon>
        <taxon>Gammaproteobacteria</taxon>
        <taxon>Pseudomonadales</taxon>
        <taxon>Pseudomonadaceae</taxon>
        <taxon>Metapseudomonas</taxon>
    </lineage>
</organism>
<dbReference type="InterPro" id="IPR012675">
    <property type="entry name" value="Beta-grasp_dom_sf"/>
</dbReference>
<evidence type="ECO:0000313" key="2">
    <source>
        <dbReference type="EMBL" id="QEY65180.1"/>
    </source>
</evidence>
<feature type="domain" description="FAD-binding FR-type" evidence="1">
    <location>
        <begin position="46"/>
        <end position="147"/>
    </location>
</feature>
<dbReference type="Pfam" id="PF00970">
    <property type="entry name" value="FAD_binding_6"/>
    <property type="match status" value="1"/>
</dbReference>
<dbReference type="SUPFAM" id="SSF63380">
    <property type="entry name" value="Riboflavin synthase domain-like"/>
    <property type="match status" value="1"/>
</dbReference>
<sequence length="367" mass="39903">MPLVPLSLARRFGPALGPLRALAGGGWLQEADLDCLLRLVHPVLRLNRVFARVESRRWVADDMLAIGLRTNGNTRGWRPGQHVRLHLELDGVRQGRSYSLVSVQEDGRLELAVKRQPQGRLSNWLLDRLEVGSVLELDPAQGDLDWPQDASSVLLLAAGSGITPLLGLLRQALARGFTAPVTLLHYVRHRAQRAFSEELQGLMARHPNFQVRWAISGEAPAVDELAGRFQVDHLAGLPAHSLLACGPHGFVAGVRDWWQAAPRGGRLQWEAFTAPAPTAGVGEAVRLRFVRSHRELPGNSAANLLEQAEAHGLRPPHGCRQGICTGCTCQLLAGSVRDLRTGAMTHGPGLPIRLCVSAPLGDVELEL</sequence>
<dbReference type="SUPFAM" id="SSF54292">
    <property type="entry name" value="2Fe-2S ferredoxin-like"/>
    <property type="match status" value="1"/>
</dbReference>
<protein>
    <submittedName>
        <fullName evidence="2">Ferredoxin reductase</fullName>
    </submittedName>
</protein>
<dbReference type="Gene3D" id="3.40.50.80">
    <property type="entry name" value="Nucleotide-binding domain of ferredoxin-NADP reductase (FNR) module"/>
    <property type="match status" value="1"/>
</dbReference>
<dbReference type="InterPro" id="IPR017938">
    <property type="entry name" value="Riboflavin_synthase-like_b-brl"/>
</dbReference>
<dbReference type="GO" id="GO:0051537">
    <property type="term" value="F:2 iron, 2 sulfur cluster binding"/>
    <property type="evidence" value="ECO:0007669"/>
    <property type="project" value="InterPro"/>
</dbReference>
<evidence type="ECO:0000259" key="1">
    <source>
        <dbReference type="PROSITE" id="PS51384"/>
    </source>
</evidence>
<dbReference type="PANTHER" id="PTHR47354:SF3">
    <property type="entry name" value="OXIDOREDUCTASE-RELATED"/>
    <property type="match status" value="1"/>
</dbReference>
<dbReference type="InterPro" id="IPR008333">
    <property type="entry name" value="Cbr1-like_FAD-bd_dom"/>
</dbReference>
<dbReference type="InterPro" id="IPR017927">
    <property type="entry name" value="FAD-bd_FR_type"/>
</dbReference>
<dbReference type="InterPro" id="IPR001041">
    <property type="entry name" value="2Fe-2S_ferredoxin-type"/>
</dbReference>
<dbReference type="InterPro" id="IPR050415">
    <property type="entry name" value="MRET"/>
</dbReference>
<evidence type="ECO:0000313" key="3">
    <source>
        <dbReference type="Proteomes" id="UP000327179"/>
    </source>
</evidence>
<dbReference type="CDD" id="cd06216">
    <property type="entry name" value="FNR_iron_sulfur_binding_2"/>
    <property type="match status" value="1"/>
</dbReference>
<dbReference type="Gene3D" id="3.10.20.30">
    <property type="match status" value="1"/>
</dbReference>